<feature type="binding site" evidence="8">
    <location>
        <position position="429"/>
    </location>
    <ligand>
        <name>Zn(2+)</name>
        <dbReference type="ChEBI" id="CHEBI:29105"/>
        <label>2</label>
    </ligand>
</feature>
<sequence>MKLKQLFTALLVCSLLSPSYAQEKPKYIFYMIGDGMGLNQVNITEMYLASLENRIGVSPLIFSNFPVASFATTYSKSNGITDSAAGGTALAVGSKTKNGMIGMDSTGTENLRSIAYDAKAKGMKVGITTSVSIDHATPASFYAHQPSRSNYYEIASEIGKSAFDFFAGSGFLSPTKNSKKEAVKPITDLLGQSGFQVVHGLPAYNKLTNKNKVVLLNNKGASSESLNFAIDQKAGDLTLTDITKAAIQSLDNEKGFFLMVEGGKIDWSAHSNDVATTIHEVLDFNESVRVAYEFYKQHPNETLIVITADHETGGLTLGTGGSSLNFKSLASQKVSQGALSEKIAALRASSKDVTWTELKDLLAENLGLWTSYPLAEKEENSLKEAYQASFVNHVNETSKSLYANDDKIASLAIQTLNKIAKVSWGSGNHSAGYVPVYVIGNGAQEFTHKMENTDIPKKIKKVAGL</sequence>
<feature type="chain" id="PRO_5035845752" evidence="10">
    <location>
        <begin position="22"/>
        <end position="465"/>
    </location>
</feature>
<dbReference type="Pfam" id="PF00245">
    <property type="entry name" value="Alk_phosphatase"/>
    <property type="match status" value="2"/>
</dbReference>
<dbReference type="CDD" id="cd16012">
    <property type="entry name" value="ALP"/>
    <property type="match status" value="1"/>
</dbReference>
<gene>
    <name evidence="11" type="ORF">J5U18_05180</name>
</gene>
<keyword evidence="10" id="KW-0732">Signal</keyword>
<evidence type="ECO:0000256" key="8">
    <source>
        <dbReference type="PIRSR" id="PIRSR601952-2"/>
    </source>
</evidence>
<dbReference type="InterPro" id="IPR018299">
    <property type="entry name" value="Alkaline_phosphatase_AS"/>
</dbReference>
<protein>
    <submittedName>
        <fullName evidence="11">Alkaline phosphatase</fullName>
    </submittedName>
</protein>
<feature type="binding site" evidence="8">
    <location>
        <position position="261"/>
    </location>
    <ligand>
        <name>Mg(2+)</name>
        <dbReference type="ChEBI" id="CHEBI:18420"/>
    </ligand>
</feature>
<accession>A0A8T4H987</accession>
<evidence type="ECO:0000313" key="11">
    <source>
        <dbReference type="EMBL" id="MBP3942963.1"/>
    </source>
</evidence>
<evidence type="ECO:0000256" key="3">
    <source>
        <dbReference type="ARBA" id="ARBA00022723"/>
    </source>
</evidence>
<keyword evidence="6 8" id="KW-0460">Magnesium</keyword>
<comment type="cofactor">
    <cofactor evidence="8">
        <name>Zn(2+)</name>
        <dbReference type="ChEBI" id="CHEBI:29105"/>
    </cofactor>
    <text evidence="8">Binds 2 Zn(2+) ions.</text>
</comment>
<dbReference type="GO" id="GO:0004035">
    <property type="term" value="F:alkaline phosphatase activity"/>
    <property type="evidence" value="ECO:0007669"/>
    <property type="project" value="TreeGrafter"/>
</dbReference>
<dbReference type="SMART" id="SM00098">
    <property type="entry name" value="alkPPc"/>
    <property type="match status" value="1"/>
</dbReference>
<dbReference type="AlphaFoldDB" id="A0A8T4H987"/>
<evidence type="ECO:0000256" key="1">
    <source>
        <dbReference type="ARBA" id="ARBA00005984"/>
    </source>
</evidence>
<dbReference type="RefSeq" id="WP_353546450.1">
    <property type="nucleotide sequence ID" value="NZ_JAGKSB010000004.1"/>
</dbReference>
<feature type="binding site" evidence="8">
    <location>
        <position position="309"/>
    </location>
    <ligand>
        <name>Zn(2+)</name>
        <dbReference type="ChEBI" id="CHEBI:29105"/>
        <label>2</label>
    </ligand>
</feature>
<evidence type="ECO:0000256" key="6">
    <source>
        <dbReference type="ARBA" id="ARBA00022842"/>
    </source>
</evidence>
<keyword evidence="2" id="KW-0597">Phosphoprotein</keyword>
<dbReference type="EMBL" id="JAGKSB010000004">
    <property type="protein sequence ID" value="MBP3942963.1"/>
    <property type="molecule type" value="Genomic_DNA"/>
</dbReference>
<feature type="binding site" evidence="8">
    <location>
        <position position="34"/>
    </location>
    <ligand>
        <name>Mg(2+)</name>
        <dbReference type="ChEBI" id="CHEBI:18420"/>
    </ligand>
</feature>
<feature type="active site" description="Phosphoserine intermediate" evidence="7">
    <location>
        <position position="83"/>
    </location>
</feature>
<keyword evidence="4" id="KW-0378">Hydrolase</keyword>
<feature type="binding site" evidence="8">
    <location>
        <position position="137"/>
    </location>
    <ligand>
        <name>Mg(2+)</name>
        <dbReference type="ChEBI" id="CHEBI:18420"/>
    </ligand>
</feature>
<organism evidence="11 12">
    <name type="scientific">Rhinopithecimicrobium faecis</name>
    <dbReference type="NCBI Taxonomy" id="2820698"/>
    <lineage>
        <taxon>Bacteria</taxon>
        <taxon>Pseudomonadati</taxon>
        <taxon>Bacteroidota</taxon>
        <taxon>Sphingobacteriia</taxon>
        <taxon>Sphingobacteriales</taxon>
        <taxon>Sphingobacteriaceae</taxon>
        <taxon>Rhinopithecimicrobium</taxon>
    </lineage>
</organism>
<feature type="binding site" evidence="8">
    <location>
        <position position="135"/>
    </location>
    <ligand>
        <name>Mg(2+)</name>
        <dbReference type="ChEBI" id="CHEBI:18420"/>
    </ligand>
</feature>
<dbReference type="GO" id="GO:0046872">
    <property type="term" value="F:metal ion binding"/>
    <property type="evidence" value="ECO:0007669"/>
    <property type="project" value="UniProtKB-KW"/>
</dbReference>
<proteinExistence type="inferred from homology"/>
<evidence type="ECO:0000256" key="2">
    <source>
        <dbReference type="ARBA" id="ARBA00022553"/>
    </source>
</evidence>
<evidence type="ECO:0000256" key="7">
    <source>
        <dbReference type="PIRSR" id="PIRSR601952-1"/>
    </source>
</evidence>
<name>A0A8T4H987_9SPHI</name>
<dbReference type="InterPro" id="IPR001952">
    <property type="entry name" value="Alkaline_phosphatase"/>
</dbReference>
<dbReference type="InterPro" id="IPR017850">
    <property type="entry name" value="Alkaline_phosphatase_core_sf"/>
</dbReference>
<dbReference type="SUPFAM" id="SSF53649">
    <property type="entry name" value="Alkaline phosphatase-like"/>
    <property type="match status" value="1"/>
</dbReference>
<feature type="binding site" evidence="8">
    <location>
        <position position="270"/>
    </location>
    <ligand>
        <name>Zn(2+)</name>
        <dbReference type="ChEBI" id="CHEBI:29105"/>
        <label>2</label>
    </ligand>
</feature>
<dbReference type="PROSITE" id="PS00123">
    <property type="entry name" value="ALKALINE_PHOSPHATASE"/>
    <property type="match status" value="1"/>
</dbReference>
<keyword evidence="5 8" id="KW-0862">Zinc</keyword>
<evidence type="ECO:0000256" key="9">
    <source>
        <dbReference type="RuleBase" id="RU003946"/>
    </source>
</evidence>
<dbReference type="PANTHER" id="PTHR11596:SF5">
    <property type="entry name" value="ALKALINE PHOSPHATASE"/>
    <property type="match status" value="1"/>
</dbReference>
<dbReference type="PRINTS" id="PR00113">
    <property type="entry name" value="ALKPHPHTASE"/>
</dbReference>
<feature type="binding site" evidence="8">
    <location>
        <position position="34"/>
    </location>
    <ligand>
        <name>Zn(2+)</name>
        <dbReference type="ChEBI" id="CHEBI:29105"/>
        <label>2</label>
    </ligand>
</feature>
<dbReference type="Gene3D" id="3.40.720.10">
    <property type="entry name" value="Alkaline Phosphatase, subunit A"/>
    <property type="match status" value="1"/>
</dbReference>
<keyword evidence="3 8" id="KW-0479">Metal-binding</keyword>
<evidence type="ECO:0000256" key="5">
    <source>
        <dbReference type="ARBA" id="ARBA00022833"/>
    </source>
</evidence>
<comment type="similarity">
    <text evidence="1 9">Belongs to the alkaline phosphatase family.</text>
</comment>
<dbReference type="Proteomes" id="UP000679691">
    <property type="component" value="Unassembled WGS sequence"/>
</dbReference>
<feature type="binding site" evidence="8">
    <location>
        <position position="310"/>
    </location>
    <ligand>
        <name>Zn(2+)</name>
        <dbReference type="ChEBI" id="CHEBI:29105"/>
        <label>2</label>
    </ligand>
</feature>
<feature type="signal peptide" evidence="10">
    <location>
        <begin position="1"/>
        <end position="21"/>
    </location>
</feature>
<evidence type="ECO:0000256" key="4">
    <source>
        <dbReference type="ARBA" id="ARBA00022801"/>
    </source>
</evidence>
<evidence type="ECO:0000256" key="10">
    <source>
        <dbReference type="SAM" id="SignalP"/>
    </source>
</evidence>
<keyword evidence="12" id="KW-1185">Reference proteome</keyword>
<dbReference type="Gene3D" id="1.10.60.40">
    <property type="match status" value="1"/>
</dbReference>
<evidence type="ECO:0000313" key="12">
    <source>
        <dbReference type="Proteomes" id="UP000679691"/>
    </source>
</evidence>
<reference evidence="11" key="1">
    <citation type="submission" date="2021-03" db="EMBL/GenBank/DDBJ databases">
        <authorList>
            <person name="Lu T."/>
            <person name="Wang Q."/>
            <person name="Han X."/>
        </authorList>
    </citation>
    <scope>NUCLEOTIDE SEQUENCE</scope>
    <source>
        <strain evidence="11">WQ 2009</strain>
    </source>
</reference>
<comment type="cofactor">
    <cofactor evidence="8">
        <name>Mg(2+)</name>
        <dbReference type="ChEBI" id="CHEBI:18420"/>
    </cofactor>
    <text evidence="8">Binds 1 Mg(2+) ion.</text>
</comment>
<dbReference type="PANTHER" id="PTHR11596">
    <property type="entry name" value="ALKALINE PHOSPHATASE"/>
    <property type="match status" value="1"/>
</dbReference>
<feature type="binding site" evidence="8">
    <location>
        <position position="266"/>
    </location>
    <ligand>
        <name>Zn(2+)</name>
        <dbReference type="ChEBI" id="CHEBI:29105"/>
        <label>2</label>
    </ligand>
</feature>
<comment type="caution">
    <text evidence="11">The sequence shown here is derived from an EMBL/GenBank/DDBJ whole genome shotgun (WGS) entry which is preliminary data.</text>
</comment>